<dbReference type="EMBL" id="CM001218">
    <property type="protein sequence ID" value="AES65596.1"/>
    <property type="molecule type" value="Genomic_DNA"/>
</dbReference>
<organism evidence="3 5">
    <name type="scientific">Medicago truncatula</name>
    <name type="common">Barrel medic</name>
    <name type="synonym">Medicago tribuloides</name>
    <dbReference type="NCBI Taxonomy" id="3880"/>
    <lineage>
        <taxon>Eukaryota</taxon>
        <taxon>Viridiplantae</taxon>
        <taxon>Streptophyta</taxon>
        <taxon>Embryophyta</taxon>
        <taxon>Tracheophyta</taxon>
        <taxon>Spermatophyta</taxon>
        <taxon>Magnoliopsida</taxon>
        <taxon>eudicotyledons</taxon>
        <taxon>Gunneridae</taxon>
        <taxon>Pentapetalae</taxon>
        <taxon>rosids</taxon>
        <taxon>fabids</taxon>
        <taxon>Fabales</taxon>
        <taxon>Fabaceae</taxon>
        <taxon>Papilionoideae</taxon>
        <taxon>50 kb inversion clade</taxon>
        <taxon>NPAAA clade</taxon>
        <taxon>Hologalegina</taxon>
        <taxon>IRL clade</taxon>
        <taxon>Trifolieae</taxon>
        <taxon>Medicago</taxon>
    </lineage>
</organism>
<proteinExistence type="predicted"/>
<protein>
    <submittedName>
        <fullName evidence="3">Polygalacturonase-like protein, putative</fullName>
    </submittedName>
</protein>
<reference evidence="3 5" key="2">
    <citation type="journal article" date="2014" name="BMC Genomics">
        <title>An improved genome release (version Mt4.0) for the model legume Medicago truncatula.</title>
        <authorList>
            <person name="Tang H."/>
            <person name="Krishnakumar V."/>
            <person name="Bidwell S."/>
            <person name="Rosen B."/>
            <person name="Chan A."/>
            <person name="Zhou S."/>
            <person name="Gentzbittel L."/>
            <person name="Childs K.L."/>
            <person name="Yandell M."/>
            <person name="Gundlach H."/>
            <person name="Mayer K.F."/>
            <person name="Schwartz D.C."/>
            <person name="Town C.D."/>
        </authorList>
    </citation>
    <scope>GENOME REANNOTATION</scope>
    <source>
        <strain evidence="4 5">cv. Jemalong A17</strain>
    </source>
</reference>
<comment type="subcellular location">
    <subcellularLocation>
        <location evidence="1">Secreted</location>
        <location evidence="1">Cell wall</location>
    </subcellularLocation>
</comment>
<evidence type="ECO:0000256" key="1">
    <source>
        <dbReference type="ARBA" id="ARBA00004191"/>
    </source>
</evidence>
<accession>G7IIP5</accession>
<reference evidence="3 5" key="1">
    <citation type="journal article" date="2011" name="Nature">
        <title>The Medicago genome provides insight into the evolution of rhizobial symbioses.</title>
        <authorList>
            <person name="Young N.D."/>
            <person name="Debelle F."/>
            <person name="Oldroyd G.E."/>
            <person name="Geurts R."/>
            <person name="Cannon S.B."/>
            <person name="Udvardi M.K."/>
            <person name="Benedito V.A."/>
            <person name="Mayer K.F."/>
            <person name="Gouzy J."/>
            <person name="Schoof H."/>
            <person name="Van de Peer Y."/>
            <person name="Proost S."/>
            <person name="Cook D.R."/>
            <person name="Meyers B.C."/>
            <person name="Spannagl M."/>
            <person name="Cheung F."/>
            <person name="De Mita S."/>
            <person name="Krishnakumar V."/>
            <person name="Gundlach H."/>
            <person name="Zhou S."/>
            <person name="Mudge J."/>
            <person name="Bharti A.K."/>
            <person name="Murray J.D."/>
            <person name="Naoumkina M.A."/>
            <person name="Rosen B."/>
            <person name="Silverstein K.A."/>
            <person name="Tang H."/>
            <person name="Rombauts S."/>
            <person name="Zhao P.X."/>
            <person name="Zhou P."/>
            <person name="Barbe V."/>
            <person name="Bardou P."/>
            <person name="Bechner M."/>
            <person name="Bellec A."/>
            <person name="Berger A."/>
            <person name="Berges H."/>
            <person name="Bidwell S."/>
            <person name="Bisseling T."/>
            <person name="Choisne N."/>
            <person name="Couloux A."/>
            <person name="Denny R."/>
            <person name="Deshpande S."/>
            <person name="Dai X."/>
            <person name="Doyle J.J."/>
            <person name="Dudez A.M."/>
            <person name="Farmer A.D."/>
            <person name="Fouteau S."/>
            <person name="Franken C."/>
            <person name="Gibelin C."/>
            <person name="Gish J."/>
            <person name="Goldstein S."/>
            <person name="Gonzalez A.J."/>
            <person name="Green P.J."/>
            <person name="Hallab A."/>
            <person name="Hartog M."/>
            <person name="Hua A."/>
            <person name="Humphray S.J."/>
            <person name="Jeong D.H."/>
            <person name="Jing Y."/>
            <person name="Jocker A."/>
            <person name="Kenton S.M."/>
            <person name="Kim D.J."/>
            <person name="Klee K."/>
            <person name="Lai H."/>
            <person name="Lang C."/>
            <person name="Lin S."/>
            <person name="Macmil S.L."/>
            <person name="Magdelenat G."/>
            <person name="Matthews L."/>
            <person name="McCorrison J."/>
            <person name="Monaghan E.L."/>
            <person name="Mun J.H."/>
            <person name="Najar F.Z."/>
            <person name="Nicholson C."/>
            <person name="Noirot C."/>
            <person name="O'Bleness M."/>
            <person name="Paule C.R."/>
            <person name="Poulain J."/>
            <person name="Prion F."/>
            <person name="Qin B."/>
            <person name="Qu C."/>
            <person name="Retzel E.F."/>
            <person name="Riddle C."/>
            <person name="Sallet E."/>
            <person name="Samain S."/>
            <person name="Samson N."/>
            <person name="Sanders I."/>
            <person name="Saurat O."/>
            <person name="Scarpelli C."/>
            <person name="Schiex T."/>
            <person name="Segurens B."/>
            <person name="Severin A.J."/>
            <person name="Sherrier D.J."/>
            <person name="Shi R."/>
            <person name="Sims S."/>
            <person name="Singer S.R."/>
            <person name="Sinharoy S."/>
            <person name="Sterck L."/>
            <person name="Viollet A."/>
            <person name="Wang B.B."/>
            <person name="Wang K."/>
            <person name="Wang M."/>
            <person name="Wang X."/>
            <person name="Warfsmann J."/>
            <person name="Weissenbach J."/>
            <person name="White D.D."/>
            <person name="White J.D."/>
            <person name="Wiley G.B."/>
            <person name="Wincker P."/>
            <person name="Xing Y."/>
            <person name="Yang L."/>
            <person name="Yao Z."/>
            <person name="Ying F."/>
            <person name="Zhai J."/>
            <person name="Zhou L."/>
            <person name="Zuber A."/>
            <person name="Denarie J."/>
            <person name="Dixon R.A."/>
            <person name="May G.D."/>
            <person name="Schwartz D.C."/>
            <person name="Rogers J."/>
            <person name="Quetier F."/>
            <person name="Town C.D."/>
            <person name="Roe B.A."/>
        </authorList>
    </citation>
    <scope>NUCLEOTIDE SEQUENCE [LARGE SCALE GENOMIC DNA]</scope>
    <source>
        <strain evidence="3">A17</strain>
        <strain evidence="4 5">cv. Jemalong A17</strain>
    </source>
</reference>
<sequence>MSGGVSNITIENILVWKSRRAIRIKTAPGRDISFTNIRGKGVTLNTKAFEINRWCYSSS</sequence>
<evidence type="ECO:0000313" key="4">
    <source>
        <dbReference type="EnsemblPlants" id="AES65596"/>
    </source>
</evidence>
<evidence type="ECO:0000313" key="5">
    <source>
        <dbReference type="Proteomes" id="UP000002051"/>
    </source>
</evidence>
<dbReference type="AlphaFoldDB" id="G7IIP5"/>
<evidence type="ECO:0000313" key="3">
    <source>
        <dbReference type="EMBL" id="AES65596.1"/>
    </source>
</evidence>
<reference evidence="4" key="3">
    <citation type="submission" date="2015-04" db="UniProtKB">
        <authorList>
            <consortium name="EnsemblPlants"/>
        </authorList>
    </citation>
    <scope>IDENTIFICATION</scope>
    <source>
        <strain evidence="4">cv. Jemalong A17</strain>
    </source>
</reference>
<keyword evidence="2" id="KW-0964">Secreted</keyword>
<dbReference type="PaxDb" id="3880-AES65596"/>
<keyword evidence="2" id="KW-0134">Cell wall</keyword>
<dbReference type="Gene3D" id="2.160.20.10">
    <property type="entry name" value="Single-stranded right-handed beta-helix, Pectin lyase-like"/>
    <property type="match status" value="1"/>
</dbReference>
<dbReference type="InterPro" id="IPR011050">
    <property type="entry name" value="Pectin_lyase_fold/virulence"/>
</dbReference>
<dbReference type="SUPFAM" id="SSF51126">
    <property type="entry name" value="Pectin lyase-like"/>
    <property type="match status" value="1"/>
</dbReference>
<dbReference type="EnsemblPlants" id="AES65596">
    <property type="protein sequence ID" value="AES65596"/>
    <property type="gene ID" value="MTR_2g042760"/>
</dbReference>
<dbReference type="STRING" id="3880.G7IIP5"/>
<dbReference type="HOGENOM" id="CLU_2964294_0_0_1"/>
<dbReference type="InterPro" id="IPR012334">
    <property type="entry name" value="Pectin_lyas_fold"/>
</dbReference>
<keyword evidence="5" id="KW-1185">Reference proteome</keyword>
<name>G7IIP5_MEDTR</name>
<gene>
    <name evidence="3" type="ordered locus">MTR_2g042760</name>
</gene>
<dbReference type="Proteomes" id="UP000002051">
    <property type="component" value="Chromosome 2"/>
</dbReference>
<evidence type="ECO:0000256" key="2">
    <source>
        <dbReference type="ARBA" id="ARBA00022512"/>
    </source>
</evidence>